<proteinExistence type="inferred from homology"/>
<dbReference type="Proteomes" id="UP001238496">
    <property type="component" value="Unassembled WGS sequence"/>
</dbReference>
<accession>A0ABU0G4A6</accession>
<evidence type="ECO:0000256" key="3">
    <source>
        <dbReference type="ARBA" id="ARBA00023295"/>
    </source>
</evidence>
<gene>
    <name evidence="5" type="ORF">J2045_000540</name>
</gene>
<keyword evidence="6" id="KW-1185">Reference proteome</keyword>
<dbReference type="InterPro" id="IPR000743">
    <property type="entry name" value="Glyco_hydro_28"/>
</dbReference>
<dbReference type="InterPro" id="IPR011050">
    <property type="entry name" value="Pectin_lyase_fold/virulence"/>
</dbReference>
<protein>
    <submittedName>
        <fullName evidence="5">Polygalacturonase</fullName>
    </submittedName>
</protein>
<evidence type="ECO:0000256" key="2">
    <source>
        <dbReference type="ARBA" id="ARBA00022801"/>
    </source>
</evidence>
<evidence type="ECO:0000256" key="4">
    <source>
        <dbReference type="RuleBase" id="RU361169"/>
    </source>
</evidence>
<evidence type="ECO:0000313" key="5">
    <source>
        <dbReference type="EMBL" id="MDQ0419530.1"/>
    </source>
</evidence>
<dbReference type="SMART" id="SM00710">
    <property type="entry name" value="PbH1"/>
    <property type="match status" value="3"/>
</dbReference>
<sequence length="447" mass="48420">MSKAKNIFIARLDDVTAQLQEELNSSAAAGKSLHLPKGVYRCGALRLPSGADLCLEEGAVLRFHADYGLYASNSVDVIAEDSDRALILAQGARSVRLHGQGTIEAPGESYIEGILEDMGTHIPSRHRPRTLIVDRCSDVRIERIRIGLSAMWTVHLIRSEDVILDGVTIVNDRKMPNTDGVVIDACQRVMIENCVIDTADDGVVLKTSRGPDGLPIGNCHSIRVAHCNIISESCALKLGTESFGDMQNITFEDCVIAHSNRALGLFSRDGGRLSNIAFRRLTVDCKETPEGFWGSGEAITMTALDRRSTNPAGVIENVLFEDIEGQMEGAVNLFADRAGLIRNVTLRRVSLRQAPGRFNACRYDVRPTKFDLAPSPDAAGRANAWVRGADGKIIGLVPYPGGMPGVFASDVENLALEDVKVSRPSPLPEGFHPESVVVLQGQSPVWS</sequence>
<evidence type="ECO:0000256" key="1">
    <source>
        <dbReference type="ARBA" id="ARBA00008834"/>
    </source>
</evidence>
<comment type="similarity">
    <text evidence="1 4">Belongs to the glycosyl hydrolase 28 family.</text>
</comment>
<comment type="caution">
    <text evidence="5">The sequence shown here is derived from an EMBL/GenBank/DDBJ whole genome shotgun (WGS) entry which is preliminary data.</text>
</comment>
<dbReference type="PANTHER" id="PTHR31339">
    <property type="entry name" value="PECTIN LYASE-RELATED"/>
    <property type="match status" value="1"/>
</dbReference>
<dbReference type="InterPro" id="IPR012334">
    <property type="entry name" value="Pectin_lyas_fold"/>
</dbReference>
<reference evidence="5 6" key="1">
    <citation type="submission" date="2023-07" db="EMBL/GenBank/DDBJ databases">
        <title>Genomic Encyclopedia of Type Strains, Phase IV (KMG-IV): sequencing the most valuable type-strain genomes for metagenomic binning, comparative biology and taxonomic classification.</title>
        <authorList>
            <person name="Goeker M."/>
        </authorList>
    </citation>
    <scope>NUCLEOTIDE SEQUENCE [LARGE SCALE GENOMIC DNA]</scope>
    <source>
        <strain evidence="5 6">DSM 1111</strain>
    </source>
</reference>
<name>A0ABU0G4A6_9HYPH</name>
<dbReference type="RefSeq" id="WP_307369120.1">
    <property type="nucleotide sequence ID" value="NZ_JAUSUW010000001.1"/>
</dbReference>
<dbReference type="Pfam" id="PF00295">
    <property type="entry name" value="Glyco_hydro_28"/>
    <property type="match status" value="1"/>
</dbReference>
<keyword evidence="3 4" id="KW-0326">Glycosidase</keyword>
<dbReference type="PANTHER" id="PTHR31339:SF9">
    <property type="entry name" value="PLASMIN AND FIBRONECTIN-BINDING PROTEIN A"/>
    <property type="match status" value="1"/>
</dbReference>
<dbReference type="InterPro" id="IPR051801">
    <property type="entry name" value="GH28_Enzymes"/>
</dbReference>
<evidence type="ECO:0000313" key="6">
    <source>
        <dbReference type="Proteomes" id="UP001238496"/>
    </source>
</evidence>
<dbReference type="InterPro" id="IPR006626">
    <property type="entry name" value="PbH1"/>
</dbReference>
<dbReference type="Gene3D" id="2.160.20.10">
    <property type="entry name" value="Single-stranded right-handed beta-helix, Pectin lyase-like"/>
    <property type="match status" value="1"/>
</dbReference>
<keyword evidence="2 4" id="KW-0378">Hydrolase</keyword>
<dbReference type="SUPFAM" id="SSF51126">
    <property type="entry name" value="Pectin lyase-like"/>
    <property type="match status" value="1"/>
</dbReference>
<dbReference type="EMBL" id="JAUSUW010000001">
    <property type="protein sequence ID" value="MDQ0419530.1"/>
    <property type="molecule type" value="Genomic_DNA"/>
</dbReference>
<organism evidence="5 6">
    <name type="scientific">Peteryoungia aggregata LMG 23059</name>
    <dbReference type="NCBI Taxonomy" id="1368425"/>
    <lineage>
        <taxon>Bacteria</taxon>
        <taxon>Pseudomonadati</taxon>
        <taxon>Pseudomonadota</taxon>
        <taxon>Alphaproteobacteria</taxon>
        <taxon>Hyphomicrobiales</taxon>
        <taxon>Rhizobiaceae</taxon>
        <taxon>Peteryoungia</taxon>
    </lineage>
</organism>